<evidence type="ECO:0000256" key="2">
    <source>
        <dbReference type="ARBA" id="ARBA00022692"/>
    </source>
</evidence>
<accession>A0A2N9M0N8</accession>
<evidence type="ECO:0000256" key="1">
    <source>
        <dbReference type="ARBA" id="ARBA00004127"/>
    </source>
</evidence>
<dbReference type="InterPro" id="IPR052527">
    <property type="entry name" value="Metal_cation-efflux_comp"/>
</dbReference>
<proteinExistence type="predicted"/>
<dbReference type="PANTHER" id="PTHR43847">
    <property type="entry name" value="BLL3993 PROTEIN"/>
    <property type="match status" value="1"/>
</dbReference>
<evidence type="ECO:0000256" key="3">
    <source>
        <dbReference type="ARBA" id="ARBA00022989"/>
    </source>
</evidence>
<dbReference type="PANTHER" id="PTHR43847:SF1">
    <property type="entry name" value="BLL3993 PROTEIN"/>
    <property type="match status" value="1"/>
</dbReference>
<feature type="transmembrane region" description="Helical" evidence="5">
    <location>
        <begin position="88"/>
        <end position="105"/>
    </location>
</feature>
<keyword evidence="4 5" id="KW-0472">Membrane</keyword>
<feature type="transmembrane region" description="Helical" evidence="5">
    <location>
        <begin position="12"/>
        <end position="30"/>
    </location>
</feature>
<dbReference type="EMBL" id="OKRB01000130">
    <property type="protein sequence ID" value="SPE28991.1"/>
    <property type="molecule type" value="Genomic_DNA"/>
</dbReference>
<dbReference type="GO" id="GO:0008168">
    <property type="term" value="F:methyltransferase activity"/>
    <property type="evidence" value="ECO:0007669"/>
    <property type="project" value="UniProtKB-KW"/>
</dbReference>
<comment type="subcellular location">
    <subcellularLocation>
        <location evidence="1">Endomembrane system</location>
        <topology evidence="1">Multi-pass membrane protein</topology>
    </subcellularLocation>
</comment>
<feature type="transmembrane region" description="Helical" evidence="5">
    <location>
        <begin position="117"/>
        <end position="144"/>
    </location>
</feature>
<dbReference type="Proteomes" id="UP000239735">
    <property type="component" value="Unassembled WGS sequence"/>
</dbReference>
<evidence type="ECO:0000256" key="4">
    <source>
        <dbReference type="ARBA" id="ARBA00023136"/>
    </source>
</evidence>
<gene>
    <name evidence="6" type="ORF">SBA5_70081</name>
</gene>
<evidence type="ECO:0000256" key="5">
    <source>
        <dbReference type="SAM" id="Phobius"/>
    </source>
</evidence>
<evidence type="ECO:0000313" key="7">
    <source>
        <dbReference type="Proteomes" id="UP000239735"/>
    </source>
</evidence>
<dbReference type="GO" id="GO:0032259">
    <property type="term" value="P:methylation"/>
    <property type="evidence" value="ECO:0007669"/>
    <property type="project" value="UniProtKB-KW"/>
</dbReference>
<dbReference type="AlphaFoldDB" id="A0A2N9M0N8"/>
<name>A0A2N9M0N8_9BACT</name>
<evidence type="ECO:0000313" key="6">
    <source>
        <dbReference type="EMBL" id="SPE28991.1"/>
    </source>
</evidence>
<keyword evidence="3 5" id="KW-1133">Transmembrane helix</keyword>
<feature type="transmembrane region" description="Helical" evidence="5">
    <location>
        <begin position="217"/>
        <end position="236"/>
    </location>
</feature>
<keyword evidence="2 5" id="KW-0812">Transmembrane</keyword>
<keyword evidence="6" id="KW-0808">Transferase</keyword>
<dbReference type="Pfam" id="PF04191">
    <property type="entry name" value="PEMT"/>
    <property type="match status" value="1"/>
</dbReference>
<feature type="transmembrane region" description="Helical" evidence="5">
    <location>
        <begin position="50"/>
        <end position="76"/>
    </location>
</feature>
<dbReference type="Gene3D" id="1.20.120.1630">
    <property type="match status" value="1"/>
</dbReference>
<dbReference type="GO" id="GO:0012505">
    <property type="term" value="C:endomembrane system"/>
    <property type="evidence" value="ECO:0007669"/>
    <property type="project" value="UniProtKB-SubCell"/>
</dbReference>
<feature type="transmembrane region" description="Helical" evidence="5">
    <location>
        <begin position="189"/>
        <end position="211"/>
    </location>
</feature>
<organism evidence="6 7">
    <name type="scientific">Candidatus Sulfuritelmatomonas gaucii</name>
    <dbReference type="NCBI Taxonomy" id="2043161"/>
    <lineage>
        <taxon>Bacteria</taxon>
        <taxon>Pseudomonadati</taxon>
        <taxon>Acidobacteriota</taxon>
        <taxon>Terriglobia</taxon>
        <taxon>Terriglobales</taxon>
        <taxon>Acidobacteriaceae</taxon>
        <taxon>Candidatus Sulfuritelmatomonas</taxon>
    </lineage>
</organism>
<keyword evidence="6" id="KW-0489">Methyltransferase</keyword>
<sequence length="246" mass="27244">MRASSIEFRLRMLIQIVIVGLGFWAPWIGMWDLGRRVATLEWLALEISRAGIASFTFAAPIVIVLGSLAALAGAVLRIWGAAYLGYDIVHHLQMQAGGVMAAGPYRYVRNPLYLGGWFMMAAISLLMPPTGALFTMVLVTIFYLRLILGEEVFLTAQIGEPYCEYLRAVPRLIPRLHARLPRAAAHPNWLIALLTEINPIGIFVTLAFLSWTYNNLLMIKAVLISFGISLVVRAFMPRGQIKASSA</sequence>
<dbReference type="OrthoDB" id="5471300at2"/>
<reference evidence="7" key="1">
    <citation type="submission" date="2018-02" db="EMBL/GenBank/DDBJ databases">
        <authorList>
            <person name="Hausmann B."/>
        </authorList>
    </citation>
    <scope>NUCLEOTIDE SEQUENCE [LARGE SCALE GENOMIC DNA]</scope>
    <source>
        <strain evidence="7">Peat soil MAG SbA5</strain>
    </source>
</reference>
<protein>
    <submittedName>
        <fullName evidence="6">Isoprenylcysteine carboxyl methyltransferase</fullName>
    </submittedName>
</protein>
<dbReference type="InterPro" id="IPR007318">
    <property type="entry name" value="Phopholipid_MeTrfase"/>
</dbReference>